<dbReference type="InterPro" id="IPR038731">
    <property type="entry name" value="RgtA/B/C-like"/>
</dbReference>
<feature type="transmembrane region" description="Helical" evidence="8">
    <location>
        <begin position="351"/>
        <end position="371"/>
    </location>
</feature>
<evidence type="ECO:0000313" key="11">
    <source>
        <dbReference type="Proteomes" id="UP000176608"/>
    </source>
</evidence>
<evidence type="ECO:0000259" key="9">
    <source>
        <dbReference type="Pfam" id="PF13231"/>
    </source>
</evidence>
<keyword evidence="2" id="KW-1003">Cell membrane</keyword>
<dbReference type="PANTHER" id="PTHR33908:SF11">
    <property type="entry name" value="MEMBRANE PROTEIN"/>
    <property type="match status" value="1"/>
</dbReference>
<feature type="transmembrane region" description="Helical" evidence="8">
    <location>
        <begin position="383"/>
        <end position="403"/>
    </location>
</feature>
<evidence type="ECO:0000313" key="10">
    <source>
        <dbReference type="EMBL" id="OGC47202.1"/>
    </source>
</evidence>
<evidence type="ECO:0000256" key="5">
    <source>
        <dbReference type="ARBA" id="ARBA00022692"/>
    </source>
</evidence>
<protein>
    <recommendedName>
        <fullName evidence="9">Glycosyltransferase RgtA/B/C/D-like domain-containing protein</fullName>
    </recommendedName>
</protein>
<evidence type="ECO:0000256" key="1">
    <source>
        <dbReference type="ARBA" id="ARBA00004651"/>
    </source>
</evidence>
<feature type="transmembrane region" description="Helical" evidence="8">
    <location>
        <begin position="326"/>
        <end position="345"/>
    </location>
</feature>
<evidence type="ECO:0000256" key="8">
    <source>
        <dbReference type="SAM" id="Phobius"/>
    </source>
</evidence>
<feature type="transmembrane region" description="Helical" evidence="8">
    <location>
        <begin position="68"/>
        <end position="86"/>
    </location>
</feature>
<dbReference type="GO" id="GO:0009103">
    <property type="term" value="P:lipopolysaccharide biosynthetic process"/>
    <property type="evidence" value="ECO:0007669"/>
    <property type="project" value="UniProtKB-ARBA"/>
</dbReference>
<keyword evidence="6 8" id="KW-1133">Transmembrane helix</keyword>
<keyword evidence="5 8" id="KW-0812">Transmembrane</keyword>
<evidence type="ECO:0000256" key="6">
    <source>
        <dbReference type="ARBA" id="ARBA00022989"/>
    </source>
</evidence>
<dbReference type="GO" id="GO:0016763">
    <property type="term" value="F:pentosyltransferase activity"/>
    <property type="evidence" value="ECO:0007669"/>
    <property type="project" value="TreeGrafter"/>
</dbReference>
<accession>A0A1F4UQN3</accession>
<dbReference type="EMBL" id="MEVA01000016">
    <property type="protein sequence ID" value="OGC47202.1"/>
    <property type="molecule type" value="Genomic_DNA"/>
</dbReference>
<evidence type="ECO:0000256" key="4">
    <source>
        <dbReference type="ARBA" id="ARBA00022679"/>
    </source>
</evidence>
<dbReference type="Pfam" id="PF13231">
    <property type="entry name" value="PMT_2"/>
    <property type="match status" value="1"/>
</dbReference>
<feature type="transmembrane region" description="Helical" evidence="8">
    <location>
        <begin position="107"/>
        <end position="125"/>
    </location>
</feature>
<dbReference type="PANTHER" id="PTHR33908">
    <property type="entry name" value="MANNOSYLTRANSFERASE YKCB-RELATED"/>
    <property type="match status" value="1"/>
</dbReference>
<feature type="transmembrane region" description="Helical" evidence="8">
    <location>
        <begin position="131"/>
        <end position="150"/>
    </location>
</feature>
<feature type="transmembrane region" description="Helical" evidence="8">
    <location>
        <begin position="234"/>
        <end position="253"/>
    </location>
</feature>
<feature type="transmembrane region" description="Helical" evidence="8">
    <location>
        <begin position="12"/>
        <end position="29"/>
    </location>
</feature>
<feature type="transmembrane region" description="Helical" evidence="8">
    <location>
        <begin position="291"/>
        <end position="314"/>
    </location>
</feature>
<dbReference type="AlphaFoldDB" id="A0A1F4UQN3"/>
<reference evidence="10 11" key="1">
    <citation type="journal article" date="2016" name="Nat. Commun.">
        <title>Thousands of microbial genomes shed light on interconnected biogeochemical processes in an aquifer system.</title>
        <authorList>
            <person name="Anantharaman K."/>
            <person name="Brown C.T."/>
            <person name="Hug L.A."/>
            <person name="Sharon I."/>
            <person name="Castelle C.J."/>
            <person name="Probst A.J."/>
            <person name="Thomas B.C."/>
            <person name="Singh A."/>
            <person name="Wilkins M.J."/>
            <person name="Karaoz U."/>
            <person name="Brodie E.L."/>
            <person name="Williams K.H."/>
            <person name="Hubbard S.S."/>
            <person name="Banfield J.F."/>
        </authorList>
    </citation>
    <scope>NUCLEOTIDE SEQUENCE [LARGE SCALE GENOMIC DNA]</scope>
</reference>
<keyword evidence="7 8" id="KW-0472">Membrane</keyword>
<dbReference type="Proteomes" id="UP000176608">
    <property type="component" value="Unassembled WGS sequence"/>
</dbReference>
<feature type="domain" description="Glycosyltransferase RgtA/B/C/D-like" evidence="9">
    <location>
        <begin position="108"/>
        <end position="242"/>
    </location>
</feature>
<comment type="subcellular location">
    <subcellularLocation>
        <location evidence="1">Cell membrane</location>
        <topology evidence="1">Multi-pass membrane protein</topology>
    </subcellularLocation>
</comment>
<evidence type="ECO:0000256" key="3">
    <source>
        <dbReference type="ARBA" id="ARBA00022676"/>
    </source>
</evidence>
<name>A0A1F4UQN3_UNCKA</name>
<feature type="transmembrane region" description="Helical" evidence="8">
    <location>
        <begin position="183"/>
        <end position="213"/>
    </location>
</feature>
<dbReference type="GO" id="GO:0005886">
    <property type="term" value="C:plasma membrane"/>
    <property type="evidence" value="ECO:0007669"/>
    <property type="project" value="UniProtKB-SubCell"/>
</dbReference>
<comment type="caution">
    <text evidence="10">The sequence shown here is derived from an EMBL/GenBank/DDBJ whole genome shotgun (WGS) entry which is preliminary data.</text>
</comment>
<dbReference type="STRING" id="1802617.A2886_00970"/>
<proteinExistence type="predicted"/>
<gene>
    <name evidence="10" type="ORF">A2886_00970</name>
</gene>
<sequence>MFLNKIRKIKYEIYVFVLFVLTRLPSLGYDMFTTDEWKWKQRIYDFGTGVFTLDFAKTIQMYHPGVTLMWLGAIAVKFHNLAYRVFTGTNPQDNDINALFQLHFTQKLFIVLALGILISFIFYILRKVLNIKYASIAVALFALEPLYVALTRVVHLEGLQATFMLASFLTLYMYVSTEERKKWLFISSALGALAMLTKTSALFIVPFAALLLFGYRLWETGSFAKALKWAFSRYLLWLATFIVAFVAFWPAMWTNAPQALTVLQKGIVDVGIEGDHIQLFFGKWVEDPGPVFYWAVLVLRSSLYLIIGLLGSLVVFPKLDKRQKKFATFTLLYALFYIIELSIPSKKLDRYILPSLIALSLVASLFFERMLHLLVGRFSKVSNAFALFGIVLLIPAFTTLAVLHPDYFSYYSPLTGGLKNGIWMLEPKWVIGHFELIKYLEAKKYELSLQDFGPGEDIYDTADVLQNRLVVAFPEKYYTQLHPFVRRMGAWATISSIDFDSRKAQFFIYPVWFDESEPEDPFRFIGQVKLRGVPIYNVYENTARDISK</sequence>
<keyword evidence="3" id="KW-0328">Glycosyltransferase</keyword>
<feature type="transmembrane region" description="Helical" evidence="8">
    <location>
        <begin position="159"/>
        <end position="177"/>
    </location>
</feature>
<evidence type="ECO:0000256" key="2">
    <source>
        <dbReference type="ARBA" id="ARBA00022475"/>
    </source>
</evidence>
<dbReference type="InterPro" id="IPR050297">
    <property type="entry name" value="LipidA_mod_glycosyltrf_83"/>
</dbReference>
<keyword evidence="4" id="KW-0808">Transferase</keyword>
<organism evidence="10 11">
    <name type="scientific">candidate division WWE3 bacterium RIFCSPHIGHO2_01_FULL_42_13</name>
    <dbReference type="NCBI Taxonomy" id="1802617"/>
    <lineage>
        <taxon>Bacteria</taxon>
        <taxon>Katanobacteria</taxon>
    </lineage>
</organism>
<evidence type="ECO:0000256" key="7">
    <source>
        <dbReference type="ARBA" id="ARBA00023136"/>
    </source>
</evidence>